<sequence>MKILSVGWFRSTSSTSLHRNKALQKVAKEIDTVELGTKKSNFWFKMAYHLFQKSIPVSLPDSTHANENILNYVRKKYYDIVWIDKGIVINKKTLQAIKKISANTKIVSFSPDNMVMRHNQSQNYLDSLPYYDINFTTKSYIIDDLKKIGAKNIHFIHKTYGEDFHFPRELSENEIKNFGSDIGFVGMWEKERCDSILYLVKKGLYVTVYGDGKWNDFKDKYPNLIIKPGVFSDNYPKVLQALTICLCFLRKINLDQQTARTMEIPACGGFMLAERTKEHQELFEEGVEAEFFSSDEELFKKCTYYLNHLDERNKIAKNGRLKCEKAGYSNEATIKRMIEIVQTNG</sequence>
<dbReference type="InterPro" id="IPR055259">
    <property type="entry name" value="YkvP/CgeB_Glyco_trans-like"/>
</dbReference>
<dbReference type="GO" id="GO:0016740">
    <property type="term" value="F:transferase activity"/>
    <property type="evidence" value="ECO:0007669"/>
    <property type="project" value="UniProtKB-KW"/>
</dbReference>
<dbReference type="OrthoDB" id="110463at2"/>
<name>A0A4R7K649_9FLAO</name>
<accession>A0A4R7K649</accession>
<reference evidence="2 3" key="1">
    <citation type="submission" date="2019-03" db="EMBL/GenBank/DDBJ databases">
        <title>Genomic Encyclopedia of Archaeal and Bacterial Type Strains, Phase II (KMG-II): from individual species to whole genera.</title>
        <authorList>
            <person name="Goeker M."/>
        </authorList>
    </citation>
    <scope>NUCLEOTIDE SEQUENCE [LARGE SCALE GENOMIC DNA]</scope>
    <source>
        <strain evidence="2 3">DSM 25233</strain>
    </source>
</reference>
<keyword evidence="3" id="KW-1185">Reference proteome</keyword>
<proteinExistence type="predicted"/>
<evidence type="ECO:0000259" key="1">
    <source>
        <dbReference type="Pfam" id="PF13524"/>
    </source>
</evidence>
<gene>
    <name evidence="2" type="ORF">CLV90_0793</name>
</gene>
<dbReference type="AlphaFoldDB" id="A0A4R7K649"/>
<feature type="domain" description="Spore protein YkvP/CgeB glycosyl transferase-like" evidence="1">
    <location>
        <begin position="202"/>
        <end position="338"/>
    </location>
</feature>
<keyword evidence="2" id="KW-0808">Transferase</keyword>
<evidence type="ECO:0000313" key="2">
    <source>
        <dbReference type="EMBL" id="TDT46735.1"/>
    </source>
</evidence>
<evidence type="ECO:0000313" key="3">
    <source>
        <dbReference type="Proteomes" id="UP000294749"/>
    </source>
</evidence>
<organism evidence="2 3">
    <name type="scientific">Maribacter spongiicola</name>
    <dbReference type="NCBI Taxonomy" id="1206753"/>
    <lineage>
        <taxon>Bacteria</taxon>
        <taxon>Pseudomonadati</taxon>
        <taxon>Bacteroidota</taxon>
        <taxon>Flavobacteriia</taxon>
        <taxon>Flavobacteriales</taxon>
        <taxon>Flavobacteriaceae</taxon>
        <taxon>Maribacter</taxon>
    </lineage>
</organism>
<comment type="caution">
    <text evidence="2">The sequence shown here is derived from an EMBL/GenBank/DDBJ whole genome shotgun (WGS) entry which is preliminary data.</text>
</comment>
<dbReference type="EMBL" id="SOAY01000010">
    <property type="protein sequence ID" value="TDT46735.1"/>
    <property type="molecule type" value="Genomic_DNA"/>
</dbReference>
<dbReference type="Pfam" id="PF13524">
    <property type="entry name" value="Glyco_trans_1_2"/>
    <property type="match status" value="1"/>
</dbReference>
<protein>
    <submittedName>
        <fullName evidence="2">Glycosyl transferase family 1</fullName>
    </submittedName>
</protein>
<dbReference type="Proteomes" id="UP000294749">
    <property type="component" value="Unassembled WGS sequence"/>
</dbReference>
<dbReference type="RefSeq" id="WP_133686186.1">
    <property type="nucleotide sequence ID" value="NZ_SOAY01000010.1"/>
</dbReference>